<proteinExistence type="predicted"/>
<sequence length="156" mass="17339">MQAEEVCNQILSTGFANTGTSSTNIPVGPSLLTINCTKTSLIILPSYSFYFYQSNQFSIMEQLMERVTEGAVAVQSLPTTPVLTTRNQRSRLLKNALKTSYRRWVPTTAAKINEDSPPAPEEEQVIGFDFTQTNPDEKKIMPVHRVVGSLIHEKCG</sequence>
<dbReference type="Proteomes" id="UP000308652">
    <property type="component" value="Unassembled WGS sequence"/>
</dbReference>
<dbReference type="AlphaFoldDB" id="A0A5C3M110"/>
<protein>
    <submittedName>
        <fullName evidence="1">Uncharacterized protein</fullName>
    </submittedName>
</protein>
<name>A0A5C3M110_9AGAR</name>
<organism evidence="1 2">
    <name type="scientific">Crucibulum laeve</name>
    <dbReference type="NCBI Taxonomy" id="68775"/>
    <lineage>
        <taxon>Eukaryota</taxon>
        <taxon>Fungi</taxon>
        <taxon>Dikarya</taxon>
        <taxon>Basidiomycota</taxon>
        <taxon>Agaricomycotina</taxon>
        <taxon>Agaricomycetes</taxon>
        <taxon>Agaricomycetidae</taxon>
        <taxon>Agaricales</taxon>
        <taxon>Agaricineae</taxon>
        <taxon>Nidulariaceae</taxon>
        <taxon>Crucibulum</taxon>
    </lineage>
</organism>
<dbReference type="EMBL" id="ML213605">
    <property type="protein sequence ID" value="TFK38016.1"/>
    <property type="molecule type" value="Genomic_DNA"/>
</dbReference>
<gene>
    <name evidence="1" type="ORF">BDQ12DRAFT_666610</name>
</gene>
<accession>A0A5C3M110</accession>
<reference evidence="1 2" key="1">
    <citation type="journal article" date="2019" name="Nat. Ecol. Evol.">
        <title>Megaphylogeny resolves global patterns of mushroom evolution.</title>
        <authorList>
            <person name="Varga T."/>
            <person name="Krizsan K."/>
            <person name="Foldi C."/>
            <person name="Dima B."/>
            <person name="Sanchez-Garcia M."/>
            <person name="Sanchez-Ramirez S."/>
            <person name="Szollosi G.J."/>
            <person name="Szarkandi J.G."/>
            <person name="Papp V."/>
            <person name="Albert L."/>
            <person name="Andreopoulos W."/>
            <person name="Angelini C."/>
            <person name="Antonin V."/>
            <person name="Barry K.W."/>
            <person name="Bougher N.L."/>
            <person name="Buchanan P."/>
            <person name="Buyck B."/>
            <person name="Bense V."/>
            <person name="Catcheside P."/>
            <person name="Chovatia M."/>
            <person name="Cooper J."/>
            <person name="Damon W."/>
            <person name="Desjardin D."/>
            <person name="Finy P."/>
            <person name="Geml J."/>
            <person name="Haridas S."/>
            <person name="Hughes K."/>
            <person name="Justo A."/>
            <person name="Karasinski D."/>
            <person name="Kautmanova I."/>
            <person name="Kiss B."/>
            <person name="Kocsube S."/>
            <person name="Kotiranta H."/>
            <person name="LaButti K.M."/>
            <person name="Lechner B.E."/>
            <person name="Liimatainen K."/>
            <person name="Lipzen A."/>
            <person name="Lukacs Z."/>
            <person name="Mihaltcheva S."/>
            <person name="Morgado L.N."/>
            <person name="Niskanen T."/>
            <person name="Noordeloos M.E."/>
            <person name="Ohm R.A."/>
            <person name="Ortiz-Santana B."/>
            <person name="Ovrebo C."/>
            <person name="Racz N."/>
            <person name="Riley R."/>
            <person name="Savchenko A."/>
            <person name="Shiryaev A."/>
            <person name="Soop K."/>
            <person name="Spirin V."/>
            <person name="Szebenyi C."/>
            <person name="Tomsovsky M."/>
            <person name="Tulloss R.E."/>
            <person name="Uehling J."/>
            <person name="Grigoriev I.V."/>
            <person name="Vagvolgyi C."/>
            <person name="Papp T."/>
            <person name="Martin F.M."/>
            <person name="Miettinen O."/>
            <person name="Hibbett D.S."/>
            <person name="Nagy L.G."/>
        </authorList>
    </citation>
    <scope>NUCLEOTIDE SEQUENCE [LARGE SCALE GENOMIC DNA]</scope>
    <source>
        <strain evidence="1 2">CBS 166.37</strain>
    </source>
</reference>
<evidence type="ECO:0000313" key="1">
    <source>
        <dbReference type="EMBL" id="TFK38016.1"/>
    </source>
</evidence>
<keyword evidence="2" id="KW-1185">Reference proteome</keyword>
<evidence type="ECO:0000313" key="2">
    <source>
        <dbReference type="Proteomes" id="UP000308652"/>
    </source>
</evidence>